<comment type="caution">
    <text evidence="1">The sequence shown here is derived from an EMBL/GenBank/DDBJ whole genome shotgun (WGS) entry which is preliminary data.</text>
</comment>
<proteinExistence type="predicted"/>
<dbReference type="EMBL" id="CAJOBP010001616">
    <property type="protein sequence ID" value="CAF4298259.1"/>
    <property type="molecule type" value="Genomic_DNA"/>
</dbReference>
<sequence>MAKNKIELAYMYFLPKPHKKGTPLRPIINTIHAVTARISKFLDQKLRPLFDRYVRSTTIVDGVDLLHQIDQYIQKGYF</sequence>
<reference evidence="1" key="1">
    <citation type="submission" date="2021-02" db="EMBL/GenBank/DDBJ databases">
        <authorList>
            <person name="Nowell W R."/>
        </authorList>
    </citation>
    <scope>NUCLEOTIDE SEQUENCE</scope>
</reference>
<accession>A0A820HXT6</accession>
<name>A0A820HXT6_9BILA</name>
<evidence type="ECO:0000313" key="1">
    <source>
        <dbReference type="EMBL" id="CAF4298259.1"/>
    </source>
</evidence>
<dbReference type="AlphaFoldDB" id="A0A820HXT6"/>
<gene>
    <name evidence="1" type="ORF">UJA718_LOCUS12465</name>
</gene>
<protein>
    <recommendedName>
        <fullName evidence="3">Reverse transcriptase domain-containing protein</fullName>
    </recommendedName>
</protein>
<evidence type="ECO:0008006" key="3">
    <source>
        <dbReference type="Google" id="ProtNLM"/>
    </source>
</evidence>
<dbReference type="Proteomes" id="UP000663873">
    <property type="component" value="Unassembled WGS sequence"/>
</dbReference>
<organism evidence="1 2">
    <name type="scientific">Rotaria socialis</name>
    <dbReference type="NCBI Taxonomy" id="392032"/>
    <lineage>
        <taxon>Eukaryota</taxon>
        <taxon>Metazoa</taxon>
        <taxon>Spiralia</taxon>
        <taxon>Gnathifera</taxon>
        <taxon>Rotifera</taxon>
        <taxon>Eurotatoria</taxon>
        <taxon>Bdelloidea</taxon>
        <taxon>Philodinida</taxon>
        <taxon>Philodinidae</taxon>
        <taxon>Rotaria</taxon>
    </lineage>
</organism>
<keyword evidence="2" id="KW-1185">Reference proteome</keyword>
<feature type="non-terminal residue" evidence="1">
    <location>
        <position position="78"/>
    </location>
</feature>
<evidence type="ECO:0000313" key="2">
    <source>
        <dbReference type="Proteomes" id="UP000663873"/>
    </source>
</evidence>